<feature type="signal peptide" evidence="1">
    <location>
        <begin position="1"/>
        <end position="21"/>
    </location>
</feature>
<gene>
    <name evidence="3" type="ORF">NYP16_02995</name>
</gene>
<reference evidence="3" key="2">
    <citation type="journal article" date="2023" name="Syst. Appl. Microbiol.">
        <title>Govania unica gen. nov., sp. nov., a rare biosphere bacterium that represents a novel family in the class Alphaproteobacteria.</title>
        <authorList>
            <person name="Vandamme P."/>
            <person name="Peeters C."/>
            <person name="Hettiarachchi A."/>
            <person name="Cnockaert M."/>
            <person name="Carlier A."/>
        </authorList>
    </citation>
    <scope>NUCLEOTIDE SEQUENCE</scope>
    <source>
        <strain evidence="3">LMG 31809</strain>
    </source>
</reference>
<organism evidence="3 4">
    <name type="scientific">Govanella unica</name>
    <dbReference type="NCBI Taxonomy" id="2975056"/>
    <lineage>
        <taxon>Bacteria</taxon>
        <taxon>Pseudomonadati</taxon>
        <taxon>Pseudomonadota</taxon>
        <taxon>Alphaproteobacteria</taxon>
        <taxon>Emcibacterales</taxon>
        <taxon>Govanellaceae</taxon>
        <taxon>Govanella</taxon>
    </lineage>
</organism>
<keyword evidence="1" id="KW-0732">Signal</keyword>
<evidence type="ECO:0000256" key="1">
    <source>
        <dbReference type="SAM" id="SignalP"/>
    </source>
</evidence>
<dbReference type="AlphaFoldDB" id="A0A9X3TWB2"/>
<dbReference type="Gene3D" id="1.20.1260.10">
    <property type="match status" value="1"/>
</dbReference>
<evidence type="ECO:0000313" key="4">
    <source>
        <dbReference type="Proteomes" id="UP001141619"/>
    </source>
</evidence>
<dbReference type="InterPro" id="IPR025419">
    <property type="entry name" value="DUF4142"/>
</dbReference>
<dbReference type="RefSeq" id="WP_274942627.1">
    <property type="nucleotide sequence ID" value="NZ_JANWOI010000001.1"/>
</dbReference>
<evidence type="ECO:0000259" key="2">
    <source>
        <dbReference type="Pfam" id="PF13628"/>
    </source>
</evidence>
<name>A0A9X3TWB2_9PROT</name>
<feature type="domain" description="DUF4142" evidence="2">
    <location>
        <begin position="28"/>
        <end position="168"/>
    </location>
</feature>
<protein>
    <submittedName>
        <fullName evidence="3">DUF4142 domain-containing protein</fullName>
    </submittedName>
</protein>
<feature type="chain" id="PRO_5040717750" evidence="1">
    <location>
        <begin position="22"/>
        <end position="174"/>
    </location>
</feature>
<dbReference type="InterPro" id="IPR012347">
    <property type="entry name" value="Ferritin-like"/>
</dbReference>
<reference evidence="3" key="1">
    <citation type="submission" date="2022-08" db="EMBL/GenBank/DDBJ databases">
        <authorList>
            <person name="Vandamme P."/>
            <person name="Hettiarachchi A."/>
            <person name="Peeters C."/>
            <person name="Cnockaert M."/>
            <person name="Carlier A."/>
        </authorList>
    </citation>
    <scope>NUCLEOTIDE SEQUENCE</scope>
    <source>
        <strain evidence="3">LMG 31809</strain>
    </source>
</reference>
<dbReference type="PANTHER" id="PTHR38593:SF1">
    <property type="entry name" value="BLR2558 PROTEIN"/>
    <property type="match status" value="1"/>
</dbReference>
<comment type="caution">
    <text evidence="3">The sequence shown here is derived from an EMBL/GenBank/DDBJ whole genome shotgun (WGS) entry which is preliminary data.</text>
</comment>
<accession>A0A9X3TWB2</accession>
<dbReference type="Proteomes" id="UP001141619">
    <property type="component" value="Unassembled WGS sequence"/>
</dbReference>
<dbReference type="PANTHER" id="PTHR38593">
    <property type="entry name" value="BLR2558 PROTEIN"/>
    <property type="match status" value="1"/>
</dbReference>
<keyword evidence="4" id="KW-1185">Reference proteome</keyword>
<proteinExistence type="predicted"/>
<dbReference type="EMBL" id="JANWOI010000001">
    <property type="protein sequence ID" value="MDA5192926.1"/>
    <property type="molecule type" value="Genomic_DNA"/>
</dbReference>
<evidence type="ECO:0000313" key="3">
    <source>
        <dbReference type="EMBL" id="MDA5192926.1"/>
    </source>
</evidence>
<sequence>MLARLTMALATVFLLNGGASAQDAAKLTDPQISHIAYSAGEIDINAAKQAMSHSKNKVVRAFAEQMIRDHMAVNKKLLALSEKLQMPLEENDTSLSLAKQAKDKYADLGKMRDGDFDRAYMENEVAYHKMVNGSLADTLIPSASNAELKSFLQTGLTLFQGHEQHAEKVLSELK</sequence>
<dbReference type="Pfam" id="PF13628">
    <property type="entry name" value="DUF4142"/>
    <property type="match status" value="1"/>
</dbReference>